<keyword evidence="4 7" id="KW-1133">Transmembrane helix</keyword>
<organism evidence="8 9">
    <name type="scientific">Halanaerobium saccharolyticum subsp. saccharolyticum DSM 6643</name>
    <dbReference type="NCBI Taxonomy" id="1293054"/>
    <lineage>
        <taxon>Bacteria</taxon>
        <taxon>Bacillati</taxon>
        <taxon>Bacillota</taxon>
        <taxon>Clostridia</taxon>
        <taxon>Halanaerobiales</taxon>
        <taxon>Halanaerobiaceae</taxon>
        <taxon>Halanaerobium</taxon>
    </lineage>
</organism>
<dbReference type="STRING" id="1293054.HSACCH_02299"/>
<dbReference type="RefSeq" id="WP_005490033.1">
    <property type="nucleotide sequence ID" value="NZ_CAUI01000023.1"/>
</dbReference>
<evidence type="ECO:0000256" key="6">
    <source>
        <dbReference type="SAM" id="MobiDB-lite"/>
    </source>
</evidence>
<keyword evidence="2" id="KW-1003">Cell membrane</keyword>
<evidence type="ECO:0000256" key="2">
    <source>
        <dbReference type="ARBA" id="ARBA00022475"/>
    </source>
</evidence>
<dbReference type="InterPro" id="IPR022781">
    <property type="entry name" value="Flagellar_biosynth_FliO"/>
</dbReference>
<name>M5E3C1_9FIRM</name>
<sequence>MNYIWETFKMAFYLILVIGFILAIYYLIRKRFNFSSSKELKIVDSMRLLNGENIYLIKVYDEIVMLGGSKDELNFLRSWSISELDIELDELENDKEEKTIFKDKLLKILNQKNNKQKKNKDNSGSDHNGK</sequence>
<dbReference type="EMBL" id="CAUI01000023">
    <property type="protein sequence ID" value="CCU80773.1"/>
    <property type="molecule type" value="Genomic_DNA"/>
</dbReference>
<evidence type="ECO:0000313" key="8">
    <source>
        <dbReference type="EMBL" id="CCU80773.1"/>
    </source>
</evidence>
<dbReference type="OrthoDB" id="2112963at2"/>
<keyword evidence="3 7" id="KW-0812">Transmembrane</keyword>
<keyword evidence="9" id="KW-1185">Reference proteome</keyword>
<evidence type="ECO:0000313" key="9">
    <source>
        <dbReference type="Proteomes" id="UP000012063"/>
    </source>
</evidence>
<evidence type="ECO:0000256" key="5">
    <source>
        <dbReference type="ARBA" id="ARBA00023136"/>
    </source>
</evidence>
<feature type="region of interest" description="Disordered" evidence="6">
    <location>
        <begin position="111"/>
        <end position="130"/>
    </location>
</feature>
<dbReference type="Pfam" id="PF04347">
    <property type="entry name" value="FliO"/>
    <property type="match status" value="1"/>
</dbReference>
<dbReference type="AlphaFoldDB" id="M5E3C1"/>
<evidence type="ECO:0000256" key="4">
    <source>
        <dbReference type="ARBA" id="ARBA00022989"/>
    </source>
</evidence>
<dbReference type="GO" id="GO:0016020">
    <property type="term" value="C:membrane"/>
    <property type="evidence" value="ECO:0007669"/>
    <property type="project" value="InterPro"/>
</dbReference>
<comment type="subcellular location">
    <subcellularLocation>
        <location evidence="1">Cell membrane</location>
    </subcellularLocation>
</comment>
<proteinExistence type="predicted"/>
<gene>
    <name evidence="8" type="ORF">HSACCH_02299</name>
</gene>
<evidence type="ECO:0008006" key="10">
    <source>
        <dbReference type="Google" id="ProtNLM"/>
    </source>
</evidence>
<evidence type="ECO:0000256" key="1">
    <source>
        <dbReference type="ARBA" id="ARBA00004236"/>
    </source>
</evidence>
<evidence type="ECO:0000256" key="3">
    <source>
        <dbReference type="ARBA" id="ARBA00022692"/>
    </source>
</evidence>
<protein>
    <recommendedName>
        <fullName evidence="10">Flagellar protein FliO/FliZ</fullName>
    </recommendedName>
</protein>
<feature type="compositionally biased region" description="Basic and acidic residues" evidence="6">
    <location>
        <begin position="119"/>
        <end position="130"/>
    </location>
</feature>
<feature type="transmembrane region" description="Helical" evidence="7">
    <location>
        <begin position="12"/>
        <end position="28"/>
    </location>
</feature>
<dbReference type="Proteomes" id="UP000012063">
    <property type="component" value="Unassembled WGS sequence"/>
</dbReference>
<keyword evidence="5 7" id="KW-0472">Membrane</keyword>
<comment type="caution">
    <text evidence="8">The sequence shown here is derived from an EMBL/GenBank/DDBJ whole genome shotgun (WGS) entry which is preliminary data.</text>
</comment>
<dbReference type="GO" id="GO:0044781">
    <property type="term" value="P:bacterial-type flagellum organization"/>
    <property type="evidence" value="ECO:0007669"/>
    <property type="project" value="InterPro"/>
</dbReference>
<evidence type="ECO:0000256" key="7">
    <source>
        <dbReference type="SAM" id="Phobius"/>
    </source>
</evidence>
<reference evidence="9" key="1">
    <citation type="journal article" date="2013" name="Genome Announc.">
        <title>Genome Sequence of Halanaerobium saccharolyticum subsp. saccharolyticum Strain DSM 6643T, a Halophilic Hydrogen-Producing Bacterium.</title>
        <authorList>
            <person name="Kivisto A."/>
            <person name="Larjo A."/>
            <person name="Ciranna A."/>
            <person name="Santala V."/>
            <person name="Roos C."/>
            <person name="Karp M."/>
        </authorList>
    </citation>
    <scope>NUCLEOTIDE SEQUENCE [LARGE SCALE GENOMIC DNA]</scope>
    <source>
        <strain evidence="9">DSM 6643</strain>
    </source>
</reference>
<dbReference type="InParanoid" id="M5E3C1"/>
<accession>M5E3C1</accession>